<reference evidence="1" key="2">
    <citation type="submission" date="2025-08" db="UniProtKB">
        <authorList>
            <consortium name="Ensembl"/>
        </authorList>
    </citation>
    <scope>IDENTIFICATION</scope>
</reference>
<evidence type="ECO:0000313" key="1">
    <source>
        <dbReference type="Ensembl" id="ENSSSUP00005028212.1"/>
    </source>
</evidence>
<name>A0A673V3S8_SURSU</name>
<proteinExistence type="predicted"/>
<dbReference type="AlphaFoldDB" id="A0A673V3S8"/>
<evidence type="ECO:0000313" key="2">
    <source>
        <dbReference type="Proteomes" id="UP000472268"/>
    </source>
</evidence>
<dbReference type="Ensembl" id="ENSSSUT00005032222.1">
    <property type="protein sequence ID" value="ENSSSUP00005028212.1"/>
    <property type="gene ID" value="ENSSSUG00005018238.1"/>
</dbReference>
<reference evidence="1 2" key="1">
    <citation type="submission" date="2019-05" db="EMBL/GenBank/DDBJ databases">
        <title>A Chromosome-scale Meerkat (S. suricatta) Genome Assembly.</title>
        <authorList>
            <person name="Dudchenko O."/>
            <person name="Lieberman Aiden E."/>
            <person name="Tung J."/>
            <person name="Barreiro L.B."/>
            <person name="Clutton-Brock T.H."/>
        </authorList>
    </citation>
    <scope>NUCLEOTIDE SEQUENCE [LARGE SCALE GENOMIC DNA]</scope>
</reference>
<dbReference type="Proteomes" id="UP000472268">
    <property type="component" value="Chromosome 6"/>
</dbReference>
<protein>
    <submittedName>
        <fullName evidence="1">Uncharacterized protein</fullName>
    </submittedName>
</protein>
<accession>A0A673V3S8</accession>
<organism evidence="1 2">
    <name type="scientific">Suricata suricatta</name>
    <name type="common">Meerkat</name>
    <dbReference type="NCBI Taxonomy" id="37032"/>
    <lineage>
        <taxon>Eukaryota</taxon>
        <taxon>Metazoa</taxon>
        <taxon>Chordata</taxon>
        <taxon>Craniata</taxon>
        <taxon>Vertebrata</taxon>
        <taxon>Euteleostomi</taxon>
        <taxon>Mammalia</taxon>
        <taxon>Eutheria</taxon>
        <taxon>Laurasiatheria</taxon>
        <taxon>Carnivora</taxon>
        <taxon>Feliformia</taxon>
        <taxon>Herpestidae</taxon>
        <taxon>Suricata</taxon>
    </lineage>
</organism>
<keyword evidence="2" id="KW-1185">Reference proteome</keyword>
<reference evidence="1" key="3">
    <citation type="submission" date="2025-09" db="UniProtKB">
        <authorList>
            <consortium name="Ensembl"/>
        </authorList>
    </citation>
    <scope>IDENTIFICATION</scope>
</reference>
<sequence>MVAFKVVRETLGQSSLCQCPSGQTQQRHPIPIPRGQQHLAQSIFFVNEHVCGLSLESTCSAQELR</sequence>